<reference evidence="2" key="1">
    <citation type="submission" date="2021-01" db="EMBL/GenBank/DDBJ databases">
        <authorList>
            <consortium name="Genoscope - CEA"/>
            <person name="William W."/>
        </authorList>
    </citation>
    <scope>NUCLEOTIDE SEQUENCE</scope>
</reference>
<evidence type="ECO:0008006" key="4">
    <source>
        <dbReference type="Google" id="ProtNLM"/>
    </source>
</evidence>
<feature type="transmembrane region" description="Helical" evidence="1">
    <location>
        <begin position="28"/>
        <end position="50"/>
    </location>
</feature>
<accession>A0A8S1LGQ7</accession>
<proteinExistence type="predicted"/>
<name>A0A8S1LGQ7_9CILI</name>
<gene>
    <name evidence="2" type="ORF">PSON_ATCC_30995.1.T0210093</name>
</gene>
<sequence length="508" mass="60313">MNQFHLGFIDPKIENQYQQFQLSNSRSAIFKLVSFGLIVTLFIRVMYSLIENIDFLFYYKLTMLLYLIIQYVVVQWQPQWTRIAFFITNICVMGFVLEQENSPEIQNMKGANLMAVNLMLVLSGEFFDSVIQLVVITTLRISLPFIITNSQNYMVLTSTIIANLSFIFYVYTYHKAKRSQYLLGLVENGWDKIFFELVKDPYILLKFSYTNLSFTVQKQNRFPFKDCLDFEEDLQQCDQDDRTIRHFLQNSTLGKTSLSEHIYGSIKKFQMDCYDHFNQILRIRFQKQLLQVEMSIFQLKNPMILLRINSINKHSLKQLKKYKKRFILYNNIFINILTKLETQLKYNLMIKEIRRRLILVQLIEELHDHKYHFNTVNIQFVISQIENLYPDKNIIFQNANKMETLFTIPNALLMLLLSVFENSEKGLIKCNLVNLKEEMEVMIEFNGNFQASKILKIYQCTKYHVRLLVSSLFISSKLVQFILFSEPLCSSNIDIYTYEYDDLLSSDH</sequence>
<keyword evidence="1" id="KW-0472">Membrane</keyword>
<feature type="transmembrane region" description="Helical" evidence="1">
    <location>
        <begin position="57"/>
        <end position="74"/>
    </location>
</feature>
<evidence type="ECO:0000256" key="1">
    <source>
        <dbReference type="SAM" id="Phobius"/>
    </source>
</evidence>
<keyword evidence="1" id="KW-1133">Transmembrane helix</keyword>
<keyword evidence="1" id="KW-0812">Transmembrane</keyword>
<evidence type="ECO:0000313" key="3">
    <source>
        <dbReference type="Proteomes" id="UP000692954"/>
    </source>
</evidence>
<feature type="transmembrane region" description="Helical" evidence="1">
    <location>
        <begin position="118"/>
        <end position="141"/>
    </location>
</feature>
<dbReference type="OrthoDB" id="292435at2759"/>
<protein>
    <recommendedName>
        <fullName evidence="4">Transmembrane protein</fullName>
    </recommendedName>
</protein>
<organism evidence="2 3">
    <name type="scientific">Paramecium sonneborni</name>
    <dbReference type="NCBI Taxonomy" id="65129"/>
    <lineage>
        <taxon>Eukaryota</taxon>
        <taxon>Sar</taxon>
        <taxon>Alveolata</taxon>
        <taxon>Ciliophora</taxon>
        <taxon>Intramacronucleata</taxon>
        <taxon>Oligohymenophorea</taxon>
        <taxon>Peniculida</taxon>
        <taxon>Parameciidae</taxon>
        <taxon>Paramecium</taxon>
    </lineage>
</organism>
<evidence type="ECO:0000313" key="2">
    <source>
        <dbReference type="EMBL" id="CAD8066029.1"/>
    </source>
</evidence>
<feature type="transmembrane region" description="Helical" evidence="1">
    <location>
        <begin position="153"/>
        <end position="171"/>
    </location>
</feature>
<comment type="caution">
    <text evidence="2">The sequence shown here is derived from an EMBL/GenBank/DDBJ whole genome shotgun (WGS) entry which is preliminary data.</text>
</comment>
<dbReference type="EMBL" id="CAJJDN010000021">
    <property type="protein sequence ID" value="CAD8066029.1"/>
    <property type="molecule type" value="Genomic_DNA"/>
</dbReference>
<keyword evidence="3" id="KW-1185">Reference proteome</keyword>
<dbReference type="AlphaFoldDB" id="A0A8S1LGQ7"/>
<dbReference type="Proteomes" id="UP000692954">
    <property type="component" value="Unassembled WGS sequence"/>
</dbReference>